<feature type="transmembrane region" description="Helical" evidence="1">
    <location>
        <begin position="136"/>
        <end position="155"/>
    </location>
</feature>
<keyword evidence="2" id="KW-0732">Signal</keyword>
<organism evidence="3 4">
    <name type="scientific">Trifolium subterraneum</name>
    <name type="common">Subterranean clover</name>
    <dbReference type="NCBI Taxonomy" id="3900"/>
    <lineage>
        <taxon>Eukaryota</taxon>
        <taxon>Viridiplantae</taxon>
        <taxon>Streptophyta</taxon>
        <taxon>Embryophyta</taxon>
        <taxon>Tracheophyta</taxon>
        <taxon>Spermatophyta</taxon>
        <taxon>Magnoliopsida</taxon>
        <taxon>eudicotyledons</taxon>
        <taxon>Gunneridae</taxon>
        <taxon>Pentapetalae</taxon>
        <taxon>rosids</taxon>
        <taxon>fabids</taxon>
        <taxon>Fabales</taxon>
        <taxon>Fabaceae</taxon>
        <taxon>Papilionoideae</taxon>
        <taxon>50 kb inversion clade</taxon>
        <taxon>NPAAA clade</taxon>
        <taxon>Hologalegina</taxon>
        <taxon>IRL clade</taxon>
        <taxon>Trifolieae</taxon>
        <taxon>Trifolium</taxon>
    </lineage>
</organism>
<feature type="signal peptide" evidence="2">
    <location>
        <begin position="1"/>
        <end position="25"/>
    </location>
</feature>
<evidence type="ECO:0000313" key="4">
    <source>
        <dbReference type="Proteomes" id="UP000242715"/>
    </source>
</evidence>
<gene>
    <name evidence="3" type="ORF">TSUD_181550</name>
</gene>
<feature type="transmembrane region" description="Helical" evidence="1">
    <location>
        <begin position="78"/>
        <end position="99"/>
    </location>
</feature>
<protein>
    <submittedName>
        <fullName evidence="3">Uncharacterized protein</fullName>
    </submittedName>
</protein>
<reference evidence="4" key="1">
    <citation type="journal article" date="2017" name="Front. Plant Sci.">
        <title>Climate Clever Clovers: New Paradigm to Reduce the Environmental Footprint of Ruminants by Breeding Low Methanogenic Forages Utilizing Haplotype Variation.</title>
        <authorList>
            <person name="Kaur P."/>
            <person name="Appels R."/>
            <person name="Bayer P.E."/>
            <person name="Keeble-Gagnere G."/>
            <person name="Wang J."/>
            <person name="Hirakawa H."/>
            <person name="Shirasawa K."/>
            <person name="Vercoe P."/>
            <person name="Stefanova K."/>
            <person name="Durmic Z."/>
            <person name="Nichols P."/>
            <person name="Revell C."/>
            <person name="Isobe S.N."/>
            <person name="Edwards D."/>
            <person name="Erskine W."/>
        </authorList>
    </citation>
    <scope>NUCLEOTIDE SEQUENCE [LARGE SCALE GENOMIC DNA]</scope>
    <source>
        <strain evidence="4">cv. Daliak</strain>
    </source>
</reference>
<keyword evidence="4" id="KW-1185">Reference proteome</keyword>
<accession>A0A2Z6PSC6</accession>
<keyword evidence="1" id="KW-0472">Membrane</keyword>
<evidence type="ECO:0000256" key="2">
    <source>
        <dbReference type="SAM" id="SignalP"/>
    </source>
</evidence>
<evidence type="ECO:0000313" key="3">
    <source>
        <dbReference type="EMBL" id="GAU49477.1"/>
    </source>
</evidence>
<keyword evidence="1" id="KW-1133">Transmembrane helix</keyword>
<dbReference type="OrthoDB" id="1436624at2759"/>
<keyword evidence="1" id="KW-0812">Transmembrane</keyword>
<feature type="chain" id="PRO_5016407128" evidence="2">
    <location>
        <begin position="26"/>
        <end position="172"/>
    </location>
</feature>
<dbReference type="Proteomes" id="UP000242715">
    <property type="component" value="Unassembled WGS sequence"/>
</dbReference>
<proteinExistence type="predicted"/>
<sequence length="172" mass="19772">MKCQSVSRCMARLSLMRVSSGLVLASAPQNPFTRAKTVHRDVNVIGNMSSHLDNNELHWSNRNVPRDPKFEFQNHKEIPGFSSFVVSTGIVLGIFHNIWKSRLLFINVPSLYKEHYHRLSIWLSLLDLFGLKLDDAALTSMQKAVLIFWLISFYLQPANRWGGMLLDRETTK</sequence>
<dbReference type="EMBL" id="DF974572">
    <property type="protein sequence ID" value="GAU49477.1"/>
    <property type="molecule type" value="Genomic_DNA"/>
</dbReference>
<name>A0A2Z6PSC6_TRISU</name>
<dbReference type="AlphaFoldDB" id="A0A2Z6PSC6"/>
<evidence type="ECO:0000256" key="1">
    <source>
        <dbReference type="SAM" id="Phobius"/>
    </source>
</evidence>